<feature type="region of interest" description="Disordered" evidence="1">
    <location>
        <begin position="1"/>
        <end position="115"/>
    </location>
</feature>
<dbReference type="OrthoDB" id="5359669at2759"/>
<accession>A0A6A6U216</accession>
<evidence type="ECO:0000313" key="3">
    <source>
        <dbReference type="Proteomes" id="UP000799302"/>
    </source>
</evidence>
<feature type="compositionally biased region" description="Basic and acidic residues" evidence="1">
    <location>
        <begin position="77"/>
        <end position="88"/>
    </location>
</feature>
<evidence type="ECO:0000313" key="2">
    <source>
        <dbReference type="EMBL" id="KAF2665313.1"/>
    </source>
</evidence>
<protein>
    <submittedName>
        <fullName evidence="2">Uncharacterized protein</fullName>
    </submittedName>
</protein>
<name>A0A6A6U216_9PEZI</name>
<organism evidence="2 3">
    <name type="scientific">Microthyrium microscopicum</name>
    <dbReference type="NCBI Taxonomy" id="703497"/>
    <lineage>
        <taxon>Eukaryota</taxon>
        <taxon>Fungi</taxon>
        <taxon>Dikarya</taxon>
        <taxon>Ascomycota</taxon>
        <taxon>Pezizomycotina</taxon>
        <taxon>Dothideomycetes</taxon>
        <taxon>Dothideomycetes incertae sedis</taxon>
        <taxon>Microthyriales</taxon>
        <taxon>Microthyriaceae</taxon>
        <taxon>Microthyrium</taxon>
    </lineage>
</organism>
<feature type="compositionally biased region" description="Polar residues" evidence="1">
    <location>
        <begin position="89"/>
        <end position="100"/>
    </location>
</feature>
<dbReference type="EMBL" id="MU004240">
    <property type="protein sequence ID" value="KAF2665313.1"/>
    <property type="molecule type" value="Genomic_DNA"/>
</dbReference>
<feature type="compositionally biased region" description="Polar residues" evidence="1">
    <location>
        <begin position="60"/>
        <end position="71"/>
    </location>
</feature>
<gene>
    <name evidence="2" type="ORF">BT63DRAFT_428285</name>
</gene>
<feature type="compositionally biased region" description="Polar residues" evidence="1">
    <location>
        <begin position="1"/>
        <end position="11"/>
    </location>
</feature>
<evidence type="ECO:0000256" key="1">
    <source>
        <dbReference type="SAM" id="MobiDB-lite"/>
    </source>
</evidence>
<proteinExistence type="predicted"/>
<dbReference type="Proteomes" id="UP000799302">
    <property type="component" value="Unassembled WGS sequence"/>
</dbReference>
<sequence length="285" mass="31869">MGLTYFASSPTVLLPPQSTPFSTTPHPQGGAILEPSPAAFEQSNAFSSRKFVPKYPTPPSLNYLSRPSTATAGRKRSRDDINEDRSENDPLSPSSSAMETSSDRPRLIARKSQRRVVETPNHINNHEEIDPIVRQLGIGWKRLSDTQESAIAGSEKFVQIQFSLEEPRILLQHEGLGIYVVRSEPAGAKGYWHQWWLFRDDLKSSRFLCNDDNDLFRRLSNKRQDERGNWIPDILAEGPELFARDVPPSPITALSPINGVAQASNVEQMQLEQSACEDVEMGEVA</sequence>
<keyword evidence="3" id="KW-1185">Reference proteome</keyword>
<reference evidence="2" key="1">
    <citation type="journal article" date="2020" name="Stud. Mycol.">
        <title>101 Dothideomycetes genomes: a test case for predicting lifestyles and emergence of pathogens.</title>
        <authorList>
            <person name="Haridas S."/>
            <person name="Albert R."/>
            <person name="Binder M."/>
            <person name="Bloem J."/>
            <person name="Labutti K."/>
            <person name="Salamov A."/>
            <person name="Andreopoulos B."/>
            <person name="Baker S."/>
            <person name="Barry K."/>
            <person name="Bills G."/>
            <person name="Bluhm B."/>
            <person name="Cannon C."/>
            <person name="Castanera R."/>
            <person name="Culley D."/>
            <person name="Daum C."/>
            <person name="Ezra D."/>
            <person name="Gonzalez J."/>
            <person name="Henrissat B."/>
            <person name="Kuo A."/>
            <person name="Liang C."/>
            <person name="Lipzen A."/>
            <person name="Lutzoni F."/>
            <person name="Magnuson J."/>
            <person name="Mondo S."/>
            <person name="Nolan M."/>
            <person name="Ohm R."/>
            <person name="Pangilinan J."/>
            <person name="Park H.-J."/>
            <person name="Ramirez L."/>
            <person name="Alfaro M."/>
            <person name="Sun H."/>
            <person name="Tritt A."/>
            <person name="Yoshinaga Y."/>
            <person name="Zwiers L.-H."/>
            <person name="Turgeon B."/>
            <person name="Goodwin S."/>
            <person name="Spatafora J."/>
            <person name="Crous P."/>
            <person name="Grigoriev I."/>
        </authorList>
    </citation>
    <scope>NUCLEOTIDE SEQUENCE</scope>
    <source>
        <strain evidence="2">CBS 115976</strain>
    </source>
</reference>
<dbReference type="AlphaFoldDB" id="A0A6A6U216"/>